<comment type="function">
    <text evidence="1 7">RNaseP catalyzes the removal of the 5'-leader sequence from pre-tRNA to produce the mature 5'-terminus. It can also cleave other RNA substrates such as 4.5S RNA. The protein component plays an auxiliary but essential role in vivo by binding to the 5'-leader sequence and broadening the substrate specificity of the ribozyme.</text>
</comment>
<comment type="similarity">
    <text evidence="7">Belongs to the RnpA family.</text>
</comment>
<dbReference type="SUPFAM" id="SSF54211">
    <property type="entry name" value="Ribosomal protein S5 domain 2-like"/>
    <property type="match status" value="1"/>
</dbReference>
<dbReference type="InterPro" id="IPR020539">
    <property type="entry name" value="RNase_P_CS"/>
</dbReference>
<dbReference type="HAMAP" id="MF_00227">
    <property type="entry name" value="RNase_P"/>
    <property type="match status" value="1"/>
</dbReference>
<reference evidence="10" key="1">
    <citation type="submission" date="2016-10" db="EMBL/GenBank/DDBJ databases">
        <authorList>
            <person name="Varghese N."/>
            <person name="Submissions S."/>
        </authorList>
    </citation>
    <scope>NUCLEOTIDE SEQUENCE [LARGE SCALE GENOMIC DNA]</scope>
    <source>
        <strain evidence="10">DSM 19684</strain>
    </source>
</reference>
<dbReference type="GO" id="GO:0004526">
    <property type="term" value="F:ribonuclease P activity"/>
    <property type="evidence" value="ECO:0007669"/>
    <property type="project" value="UniProtKB-UniRule"/>
</dbReference>
<keyword evidence="2 7" id="KW-0819">tRNA processing</keyword>
<keyword evidence="10" id="KW-1185">Reference proteome</keyword>
<keyword evidence="6 7" id="KW-0694">RNA-binding</keyword>
<protein>
    <recommendedName>
        <fullName evidence="7 8">Ribonuclease P protein component</fullName>
        <shortName evidence="7">RNase P protein</shortName>
        <shortName evidence="7">RNaseP protein</shortName>
        <ecNumber evidence="7 8">3.1.26.5</ecNumber>
    </recommendedName>
    <alternativeName>
        <fullName evidence="7">Protein C5</fullName>
    </alternativeName>
</protein>
<dbReference type="GO" id="GO:0042781">
    <property type="term" value="F:3'-tRNA processing endoribonuclease activity"/>
    <property type="evidence" value="ECO:0007669"/>
    <property type="project" value="TreeGrafter"/>
</dbReference>
<evidence type="ECO:0000256" key="4">
    <source>
        <dbReference type="ARBA" id="ARBA00022759"/>
    </source>
</evidence>
<dbReference type="InterPro" id="IPR000100">
    <property type="entry name" value="RNase_P"/>
</dbReference>
<dbReference type="RefSeq" id="WP_089873606.1">
    <property type="nucleotide sequence ID" value="NZ_FNBH01000002.1"/>
</dbReference>
<evidence type="ECO:0000256" key="6">
    <source>
        <dbReference type="ARBA" id="ARBA00022884"/>
    </source>
</evidence>
<name>A0A1G7PQI2_9FLAO</name>
<accession>A0A1G7PQI2</accession>
<dbReference type="PROSITE" id="PS00648">
    <property type="entry name" value="RIBONUCLEASE_P"/>
    <property type="match status" value="1"/>
</dbReference>
<dbReference type="AlphaFoldDB" id="A0A1G7PQI2"/>
<dbReference type="OrthoDB" id="1524972at2"/>
<evidence type="ECO:0000256" key="3">
    <source>
        <dbReference type="ARBA" id="ARBA00022722"/>
    </source>
</evidence>
<dbReference type="Proteomes" id="UP000199203">
    <property type="component" value="Unassembled WGS sequence"/>
</dbReference>
<dbReference type="GO" id="GO:0000049">
    <property type="term" value="F:tRNA binding"/>
    <property type="evidence" value="ECO:0007669"/>
    <property type="project" value="UniProtKB-UniRule"/>
</dbReference>
<dbReference type="PANTHER" id="PTHR33992">
    <property type="entry name" value="RIBONUCLEASE P PROTEIN COMPONENT"/>
    <property type="match status" value="1"/>
</dbReference>
<evidence type="ECO:0000313" key="9">
    <source>
        <dbReference type="EMBL" id="SDF87849.1"/>
    </source>
</evidence>
<dbReference type="GO" id="GO:0001682">
    <property type="term" value="P:tRNA 5'-leader removal"/>
    <property type="evidence" value="ECO:0007669"/>
    <property type="project" value="UniProtKB-UniRule"/>
</dbReference>
<keyword evidence="5 7" id="KW-0378">Hydrolase</keyword>
<evidence type="ECO:0000256" key="2">
    <source>
        <dbReference type="ARBA" id="ARBA00022694"/>
    </source>
</evidence>
<gene>
    <name evidence="7" type="primary">rnpA</name>
    <name evidence="9" type="ORF">SAMN05421825_2354</name>
</gene>
<comment type="subunit">
    <text evidence="7">Consists of a catalytic RNA component (M1 or rnpB) and a protein subunit.</text>
</comment>
<evidence type="ECO:0000256" key="7">
    <source>
        <dbReference type="HAMAP-Rule" id="MF_00227"/>
    </source>
</evidence>
<dbReference type="GO" id="GO:0030677">
    <property type="term" value="C:ribonuclease P complex"/>
    <property type="evidence" value="ECO:0007669"/>
    <property type="project" value="TreeGrafter"/>
</dbReference>
<organism evidence="9 10">
    <name type="scientific">Epilithonimonas hungarica</name>
    <dbReference type="NCBI Taxonomy" id="454006"/>
    <lineage>
        <taxon>Bacteria</taxon>
        <taxon>Pseudomonadati</taxon>
        <taxon>Bacteroidota</taxon>
        <taxon>Flavobacteriia</taxon>
        <taxon>Flavobacteriales</taxon>
        <taxon>Weeksellaceae</taxon>
        <taxon>Chryseobacterium group</taxon>
        <taxon>Epilithonimonas</taxon>
    </lineage>
</organism>
<dbReference type="PANTHER" id="PTHR33992:SF1">
    <property type="entry name" value="RIBONUCLEASE P PROTEIN COMPONENT"/>
    <property type="match status" value="1"/>
</dbReference>
<dbReference type="InterPro" id="IPR020568">
    <property type="entry name" value="Ribosomal_Su5_D2-typ_SF"/>
</dbReference>
<evidence type="ECO:0000256" key="1">
    <source>
        <dbReference type="ARBA" id="ARBA00002663"/>
    </source>
</evidence>
<dbReference type="STRING" id="454006.SAMN05421825_2354"/>
<dbReference type="NCBIfam" id="TIGR00188">
    <property type="entry name" value="rnpA"/>
    <property type="match status" value="1"/>
</dbReference>
<evidence type="ECO:0000313" key="10">
    <source>
        <dbReference type="Proteomes" id="UP000199203"/>
    </source>
</evidence>
<evidence type="ECO:0000256" key="8">
    <source>
        <dbReference type="NCBIfam" id="TIGR00188"/>
    </source>
</evidence>
<proteinExistence type="inferred from homology"/>
<dbReference type="Gene3D" id="3.30.230.10">
    <property type="match status" value="1"/>
</dbReference>
<dbReference type="EMBL" id="FNBH01000002">
    <property type="protein sequence ID" value="SDF87849.1"/>
    <property type="molecule type" value="Genomic_DNA"/>
</dbReference>
<dbReference type="Pfam" id="PF00825">
    <property type="entry name" value="Ribonuclease_P"/>
    <property type="match status" value="1"/>
</dbReference>
<evidence type="ECO:0000256" key="5">
    <source>
        <dbReference type="ARBA" id="ARBA00022801"/>
    </source>
</evidence>
<keyword evidence="3 7" id="KW-0540">Nuclease</keyword>
<comment type="catalytic activity">
    <reaction evidence="7">
        <text>Endonucleolytic cleavage of RNA, removing 5'-extranucleotides from tRNA precursor.</text>
        <dbReference type="EC" id="3.1.26.5"/>
    </reaction>
</comment>
<dbReference type="InterPro" id="IPR014721">
    <property type="entry name" value="Ribsml_uS5_D2-typ_fold_subgr"/>
</dbReference>
<dbReference type="EC" id="3.1.26.5" evidence="7 8"/>
<keyword evidence="4 7" id="KW-0255">Endonuclease</keyword>
<sequence>MKINGYPFHEKLKKKYEIDLLFDKGKWLSVDNIRIIHLRSSEKLTIDTHRIGVSVSKRFFKKAVDRNRIKRLLRESYRLNKSVYIDAFGDRSIAMLFWASKDLPEHFSVVEKQFLDLCKKRSG</sequence>